<evidence type="ECO:0000313" key="3">
    <source>
        <dbReference type="Proteomes" id="UP000198432"/>
    </source>
</evidence>
<proteinExistence type="predicted"/>
<feature type="domain" description="Secretion system C-terminal sorting" evidence="1">
    <location>
        <begin position="393"/>
        <end position="456"/>
    </location>
</feature>
<organism evidence="2 3">
    <name type="scientific">Pontibacter ummariensis</name>
    <dbReference type="NCBI Taxonomy" id="1610492"/>
    <lineage>
        <taxon>Bacteria</taxon>
        <taxon>Pseudomonadati</taxon>
        <taxon>Bacteroidota</taxon>
        <taxon>Cytophagia</taxon>
        <taxon>Cytophagales</taxon>
        <taxon>Hymenobacteraceae</taxon>
        <taxon>Pontibacter</taxon>
    </lineage>
</organism>
<dbReference type="EMBL" id="FZOQ01000006">
    <property type="protein sequence ID" value="SNS39866.1"/>
    <property type="molecule type" value="Genomic_DNA"/>
</dbReference>
<dbReference type="Pfam" id="PF18962">
    <property type="entry name" value="Por_Secre_tail"/>
    <property type="match status" value="1"/>
</dbReference>
<gene>
    <name evidence="2" type="ORF">SAMN06296052_1065</name>
</gene>
<dbReference type="NCBIfam" id="TIGR04183">
    <property type="entry name" value="Por_Secre_tail"/>
    <property type="match status" value="1"/>
</dbReference>
<dbReference type="AlphaFoldDB" id="A0A239E5B5"/>
<evidence type="ECO:0000259" key="1">
    <source>
        <dbReference type="Pfam" id="PF18962"/>
    </source>
</evidence>
<protein>
    <submittedName>
        <fullName evidence="2">Por secretion system C-terminal sorting domain-containing protein</fullName>
    </submittedName>
</protein>
<keyword evidence="3" id="KW-1185">Reference proteome</keyword>
<accession>A0A239E5B5</accession>
<sequence length="466" mass="52205">MKTKLIISMLVLLLQPLFVEALHLYSGYISYTVDAQNPRQFNFVLTLYTDMRSSADDPVVSVQMGDGNTLDISNRKVTRYSQLYDRETFTWSYIYSSPGNYTVSWSGINRNSGVINSPEDVETQSMYIYTKVKVEALTENKNGVKLAGIPILEAYTGEPMTYNLLAYDADGDRLTYDLVPPKHKTQEGVVSYLPGYQFPQGLRVDKFGELQWDNPSIKGPYIVALLVTEWRGDKVLGSMVVDMTLNVTERSRQPELTLLNRDRLNLSQNDGSVLARPNQPLKLEYLLRNSPDHDLPLSARQYGELDTLNLPNTTLAVRDTTEGLAVTLTFTPTSELQRQEPYLIGVRGRAGEISFGEVSSSYLEFDWGFTYVYVGEQLPTAAEDELTKAGFTLYPNPATNRFVIEAPEMPAMHLQLYNATGKAVGSLTLKPGKNTINKSPKMSSGLYFYTISSRQKPIGSGRLVVH</sequence>
<evidence type="ECO:0000313" key="2">
    <source>
        <dbReference type="EMBL" id="SNS39866.1"/>
    </source>
</evidence>
<dbReference type="InterPro" id="IPR026444">
    <property type="entry name" value="Secre_tail"/>
</dbReference>
<dbReference type="OrthoDB" id="1123245at2"/>
<dbReference type="RefSeq" id="WP_089318680.1">
    <property type="nucleotide sequence ID" value="NZ_FZOQ01000006.1"/>
</dbReference>
<reference evidence="3" key="1">
    <citation type="submission" date="2017-06" db="EMBL/GenBank/DDBJ databases">
        <authorList>
            <person name="Varghese N."/>
            <person name="Submissions S."/>
        </authorList>
    </citation>
    <scope>NUCLEOTIDE SEQUENCE [LARGE SCALE GENOMIC DNA]</scope>
    <source>
        <strain evidence="3">NKM1</strain>
    </source>
</reference>
<name>A0A239E5B5_9BACT</name>
<dbReference type="Proteomes" id="UP000198432">
    <property type="component" value="Unassembled WGS sequence"/>
</dbReference>